<dbReference type="InParanoid" id="F0XPA7"/>
<dbReference type="GeneID" id="25981329"/>
<organism evidence="3">
    <name type="scientific">Grosmannia clavigera (strain kw1407 / UAMH 11150)</name>
    <name type="common">Blue stain fungus</name>
    <name type="synonym">Graphiocladiella clavigera</name>
    <dbReference type="NCBI Taxonomy" id="655863"/>
    <lineage>
        <taxon>Eukaryota</taxon>
        <taxon>Fungi</taxon>
        <taxon>Dikarya</taxon>
        <taxon>Ascomycota</taxon>
        <taxon>Pezizomycotina</taxon>
        <taxon>Sordariomycetes</taxon>
        <taxon>Sordariomycetidae</taxon>
        <taxon>Ophiostomatales</taxon>
        <taxon>Ophiostomataceae</taxon>
        <taxon>Leptographium</taxon>
    </lineage>
</organism>
<evidence type="ECO:0000313" key="2">
    <source>
        <dbReference type="EMBL" id="EFX00748.1"/>
    </source>
</evidence>
<dbReference type="SUPFAM" id="SSF54928">
    <property type="entry name" value="RNA-binding domain, RBD"/>
    <property type="match status" value="1"/>
</dbReference>
<dbReference type="InterPro" id="IPR035979">
    <property type="entry name" value="RBD_domain_sf"/>
</dbReference>
<name>F0XPA7_GROCL</name>
<evidence type="ECO:0008006" key="4">
    <source>
        <dbReference type="Google" id="ProtNLM"/>
    </source>
</evidence>
<evidence type="ECO:0000313" key="3">
    <source>
        <dbReference type="Proteomes" id="UP000007796"/>
    </source>
</evidence>
<reference evidence="2 3" key="1">
    <citation type="journal article" date="2011" name="Proc. Natl. Acad. Sci. U.S.A.">
        <title>Genome and transcriptome analyses of the mountain pine beetle-fungal symbiont Grosmannia clavigera, a lodgepole pine pathogen.</title>
        <authorList>
            <person name="DiGuistini S."/>
            <person name="Wang Y."/>
            <person name="Liao N.Y."/>
            <person name="Taylor G."/>
            <person name="Tanguay P."/>
            <person name="Feau N."/>
            <person name="Henrissat B."/>
            <person name="Chan S.K."/>
            <person name="Hesse-Orce U."/>
            <person name="Alamouti S.M."/>
            <person name="Tsui C.K.M."/>
            <person name="Docking R.T."/>
            <person name="Levasseur A."/>
            <person name="Haridas S."/>
            <person name="Robertson G."/>
            <person name="Birol I."/>
            <person name="Holt R.A."/>
            <person name="Marra M.A."/>
            <person name="Hamelin R.C."/>
            <person name="Hirst M."/>
            <person name="Jones S.J.M."/>
            <person name="Bohlmann J."/>
            <person name="Breuil C."/>
        </authorList>
    </citation>
    <scope>NUCLEOTIDE SEQUENCE [LARGE SCALE GENOMIC DNA]</scope>
    <source>
        <strain evidence="3">kw1407 / UAMH 11150</strain>
    </source>
</reference>
<dbReference type="AlphaFoldDB" id="F0XPA7"/>
<protein>
    <recommendedName>
        <fullName evidence="4">RRM domain-containing protein</fullName>
    </recommendedName>
</protein>
<dbReference type="Proteomes" id="UP000007796">
    <property type="component" value="Unassembled WGS sequence"/>
</dbReference>
<dbReference type="OrthoDB" id="3508416at2759"/>
<sequence length="371" mass="41557">MNMDQGFQVPSSTATTPKQTGLDRILENPSSSLEHSSLLPRRFGNAVPTTADIKTSENMHVGQPLRPSLFPETTRPGIQPFGLTGSYSWNDGGESPEQLVYRLQQGFSPNYYGNIFAERNKSANVPDHENCSVFLTGLPIGTTVRCLLENICNFGRVYSTHINPPDVATGHLHSAAKIVFFDAFSTQKFIHHCGTEGMQIRGHVVRAVHNRVKSYAARESRMASRVLLIYGPVEIVNPQSLNDFFSRFFKYEVDCIISHGASRHTPDCVLVEYRFASYRCQAQSAKKWLRSSFPGSVDVFYGEDPCALPPSRIANERFLWDMFWGTKTTTRAIMMDMAEQQAVAAATARMTSGVRPSNRWTPPNDRQCVFE</sequence>
<dbReference type="GO" id="GO:0003676">
    <property type="term" value="F:nucleic acid binding"/>
    <property type="evidence" value="ECO:0007669"/>
    <property type="project" value="InterPro"/>
</dbReference>
<keyword evidence="3" id="KW-1185">Reference proteome</keyword>
<dbReference type="HOGENOM" id="CLU_746081_0_0_1"/>
<accession>F0XPA7</accession>
<dbReference type="RefSeq" id="XP_014170230.1">
    <property type="nucleotide sequence ID" value="XM_014314755.1"/>
</dbReference>
<proteinExistence type="predicted"/>
<feature type="region of interest" description="Disordered" evidence="1">
    <location>
        <begin position="1"/>
        <end position="24"/>
    </location>
</feature>
<dbReference type="eggNOG" id="ENOG502SP4B">
    <property type="taxonomic scope" value="Eukaryota"/>
</dbReference>
<gene>
    <name evidence="2" type="ORF">CMQ_7750</name>
</gene>
<dbReference type="STRING" id="655863.F0XPA7"/>
<dbReference type="EMBL" id="GL629801">
    <property type="protein sequence ID" value="EFX00748.1"/>
    <property type="molecule type" value="Genomic_DNA"/>
</dbReference>
<feature type="compositionally biased region" description="Polar residues" evidence="1">
    <location>
        <begin position="8"/>
        <end position="19"/>
    </location>
</feature>
<evidence type="ECO:0000256" key="1">
    <source>
        <dbReference type="SAM" id="MobiDB-lite"/>
    </source>
</evidence>